<dbReference type="PANTHER" id="PTHR40070:SF1">
    <property type="entry name" value="UPF0478 PROTEIN YTXG"/>
    <property type="match status" value="1"/>
</dbReference>
<dbReference type="InterPro" id="IPR009293">
    <property type="entry name" value="UPF0478"/>
</dbReference>
<name>A0A398CS33_9BACL</name>
<evidence type="ECO:0000313" key="4">
    <source>
        <dbReference type="Proteomes" id="UP000266340"/>
    </source>
</evidence>
<keyword evidence="2" id="KW-1133">Transmembrane helix</keyword>
<accession>A0A398CS33</accession>
<evidence type="ECO:0000256" key="2">
    <source>
        <dbReference type="SAM" id="Phobius"/>
    </source>
</evidence>
<dbReference type="PANTHER" id="PTHR40070">
    <property type="entry name" value="UPF0478 PROTEIN YTXG"/>
    <property type="match status" value="1"/>
</dbReference>
<comment type="caution">
    <text evidence="3">The sequence shown here is derived from an EMBL/GenBank/DDBJ whole genome shotgun (WGS) entry which is preliminary data.</text>
</comment>
<keyword evidence="4" id="KW-1185">Reference proteome</keyword>
<evidence type="ECO:0000256" key="1">
    <source>
        <dbReference type="SAM" id="MobiDB-lite"/>
    </source>
</evidence>
<dbReference type="EMBL" id="QXJM01000039">
    <property type="protein sequence ID" value="RIE02607.1"/>
    <property type="molecule type" value="Genomic_DNA"/>
</dbReference>
<dbReference type="Proteomes" id="UP000266340">
    <property type="component" value="Unassembled WGS sequence"/>
</dbReference>
<keyword evidence="2" id="KW-0472">Membrane</keyword>
<dbReference type="Pfam" id="PF06103">
    <property type="entry name" value="DUF948"/>
    <property type="match status" value="1"/>
</dbReference>
<evidence type="ECO:0000313" key="3">
    <source>
        <dbReference type="EMBL" id="RIE02607.1"/>
    </source>
</evidence>
<proteinExistence type="predicted"/>
<gene>
    <name evidence="3" type="ORF">D3H35_18160</name>
</gene>
<organism evidence="3 4">
    <name type="scientific">Cohnella faecalis</name>
    <dbReference type="NCBI Taxonomy" id="2315694"/>
    <lineage>
        <taxon>Bacteria</taxon>
        <taxon>Bacillati</taxon>
        <taxon>Bacillota</taxon>
        <taxon>Bacilli</taxon>
        <taxon>Bacillales</taxon>
        <taxon>Paenibacillaceae</taxon>
        <taxon>Cohnella</taxon>
    </lineage>
</organism>
<keyword evidence="2" id="KW-0812">Transmembrane</keyword>
<feature type="transmembrane region" description="Helical" evidence="2">
    <location>
        <begin position="34"/>
        <end position="57"/>
    </location>
</feature>
<protein>
    <submittedName>
        <fullName evidence="3">DUF948 domain-containing protein</fullName>
    </submittedName>
</protein>
<sequence>MVQRLPLAGNGTLDRHKPTPVQPEGGMLLSSNEIIAWSVAAAAASFMALCVFLILLLRATQSAMREVKMTVESLQGDVKKLAATVTEVTDDIRGKLQSTDPLFDAVKDVGELLSEATGAARHASRGIAHAFNLQAAAATHQADDAPTPAWLRWATIGARVAIGLRKGWQQSRTSPADGRE</sequence>
<dbReference type="AlphaFoldDB" id="A0A398CS33"/>
<reference evidence="3 4" key="1">
    <citation type="submission" date="2018-09" db="EMBL/GenBank/DDBJ databases">
        <title>Cohnella cavernae sp. nov., isolated from a karst cave.</title>
        <authorList>
            <person name="Zhu H."/>
        </authorList>
    </citation>
    <scope>NUCLEOTIDE SEQUENCE [LARGE SCALE GENOMIC DNA]</scope>
    <source>
        <strain evidence="3 4">K2E09-144</strain>
    </source>
</reference>
<feature type="region of interest" description="Disordered" evidence="1">
    <location>
        <begin position="1"/>
        <end position="24"/>
    </location>
</feature>